<proteinExistence type="predicted"/>
<accession>A0A317F372</accession>
<comment type="caution">
    <text evidence="1">The sequence shown here is derived from an EMBL/GenBank/DDBJ whole genome shotgun (WGS) entry which is preliminary data.</text>
</comment>
<sequence>MFLFNGSSSKFSSLLLARALLLLPMYKYVIVITKSYINCLFWVKCFVVYELNRSTFIMPII</sequence>
<evidence type="ECO:0000313" key="2">
    <source>
        <dbReference type="Proteomes" id="UP000245391"/>
    </source>
</evidence>
<organism evidence="1 2">
    <name type="scientific">Pedobacter paludis</name>
    <dbReference type="NCBI Taxonomy" id="2203212"/>
    <lineage>
        <taxon>Bacteria</taxon>
        <taxon>Pseudomonadati</taxon>
        <taxon>Bacteroidota</taxon>
        <taxon>Sphingobacteriia</taxon>
        <taxon>Sphingobacteriales</taxon>
        <taxon>Sphingobacteriaceae</taxon>
        <taxon>Pedobacter</taxon>
    </lineage>
</organism>
<name>A0A317F372_9SPHI</name>
<reference evidence="2" key="1">
    <citation type="submission" date="2018-05" db="EMBL/GenBank/DDBJ databases">
        <title>Pedobacter paludis sp. nov., isolated from wetland soil.</title>
        <authorList>
            <person name="Zhang Y."/>
        </authorList>
    </citation>
    <scope>NUCLEOTIDE SEQUENCE [LARGE SCALE GENOMIC DNA]</scope>
    <source>
        <strain evidence="2">R-8</strain>
    </source>
</reference>
<dbReference type="AlphaFoldDB" id="A0A317F372"/>
<dbReference type="Proteomes" id="UP000245391">
    <property type="component" value="Unassembled WGS sequence"/>
</dbReference>
<dbReference type="EMBL" id="QGNY01000001">
    <property type="protein sequence ID" value="PWS33564.1"/>
    <property type="molecule type" value="Genomic_DNA"/>
</dbReference>
<gene>
    <name evidence="1" type="ORF">DF947_02785</name>
</gene>
<evidence type="ECO:0000313" key="1">
    <source>
        <dbReference type="EMBL" id="PWS33564.1"/>
    </source>
</evidence>
<protein>
    <submittedName>
        <fullName evidence="1">Uncharacterized protein</fullName>
    </submittedName>
</protein>
<keyword evidence="2" id="KW-1185">Reference proteome</keyword>